<evidence type="ECO:0000256" key="2">
    <source>
        <dbReference type="ARBA" id="ARBA00022857"/>
    </source>
</evidence>
<dbReference type="InterPro" id="IPR036291">
    <property type="entry name" value="NAD(P)-bd_dom_sf"/>
</dbReference>
<dbReference type="EMBL" id="JABCIY010000306">
    <property type="protein sequence ID" value="KAF7185926.1"/>
    <property type="molecule type" value="Genomic_DNA"/>
</dbReference>
<dbReference type="AlphaFoldDB" id="A0A8H6R4V3"/>
<evidence type="ECO:0000256" key="4">
    <source>
        <dbReference type="RuleBase" id="RU000363"/>
    </source>
</evidence>
<proteinExistence type="inferred from homology"/>
<comment type="similarity">
    <text evidence="1 4">Belongs to the short-chain dehydrogenases/reductases (SDR) family.</text>
</comment>
<dbReference type="PANTHER" id="PTHR24322">
    <property type="entry name" value="PKSB"/>
    <property type="match status" value="1"/>
</dbReference>
<accession>A0A8H6R4V3</accession>
<dbReference type="PRINTS" id="PR00081">
    <property type="entry name" value="GDHRDH"/>
</dbReference>
<dbReference type="GO" id="GO:0016616">
    <property type="term" value="F:oxidoreductase activity, acting on the CH-OH group of donors, NAD or NADP as acceptor"/>
    <property type="evidence" value="ECO:0007669"/>
    <property type="project" value="TreeGrafter"/>
</dbReference>
<keyword evidence="6" id="KW-1185">Reference proteome</keyword>
<evidence type="ECO:0000313" key="6">
    <source>
        <dbReference type="Proteomes" id="UP000660729"/>
    </source>
</evidence>
<evidence type="ECO:0000256" key="3">
    <source>
        <dbReference type="ARBA" id="ARBA00023002"/>
    </source>
</evidence>
<sequence>MSLSLRVTQSAINFSTAIIELALNPVISGALLAAISHQRSPSVLKQYAPALLSALGSLRNERSKTILRVMIGAGIIRWFNRLLNSIALNNWRITAQPALPWHEQIAVVTGGSGGIGQCLVEQLLAWNAKVAVLDVLPLPKGLENNANVAYYRCDLTDPSSIATAAEQIRSRFGHPTILINNAGLTGQTHPTSENAILQMKEERLKRLFGVDCFALWYLAKEFVPEMIRKNSGHVITVSSMAAFATCPMNVDYSASKAAAMVFNEGLASELKHIHQAPGVITTVVHPSFTATPMTEHMASHNERRTGKQMSRESVANQILAQIRAKRGGQIILPRTHSLLAGLRSWPNWLQEVFRDALGKDAAEPFRDANIKINI</sequence>
<dbReference type="InterPro" id="IPR020904">
    <property type="entry name" value="Sc_DH/Rdtase_CS"/>
</dbReference>
<dbReference type="Proteomes" id="UP000660729">
    <property type="component" value="Unassembled WGS sequence"/>
</dbReference>
<reference evidence="5" key="1">
    <citation type="submission" date="2020-04" db="EMBL/GenBank/DDBJ databases">
        <title>Draft genome resource of the tomato pathogen Pseudocercospora fuligena.</title>
        <authorList>
            <person name="Zaccaron A."/>
        </authorList>
    </citation>
    <scope>NUCLEOTIDE SEQUENCE</scope>
    <source>
        <strain evidence="5">PF001</strain>
    </source>
</reference>
<dbReference type="PRINTS" id="PR00080">
    <property type="entry name" value="SDRFAMILY"/>
</dbReference>
<keyword evidence="2" id="KW-0521">NADP</keyword>
<evidence type="ECO:0000256" key="1">
    <source>
        <dbReference type="ARBA" id="ARBA00006484"/>
    </source>
</evidence>
<dbReference type="Gene3D" id="3.40.50.720">
    <property type="entry name" value="NAD(P)-binding Rossmann-like Domain"/>
    <property type="match status" value="1"/>
</dbReference>
<comment type="caution">
    <text evidence="5">The sequence shown here is derived from an EMBL/GenBank/DDBJ whole genome shotgun (WGS) entry which is preliminary data.</text>
</comment>
<dbReference type="Pfam" id="PF00106">
    <property type="entry name" value="adh_short"/>
    <property type="match status" value="1"/>
</dbReference>
<dbReference type="OrthoDB" id="10253736at2759"/>
<dbReference type="PROSITE" id="PS00061">
    <property type="entry name" value="ADH_SHORT"/>
    <property type="match status" value="1"/>
</dbReference>
<keyword evidence="3" id="KW-0560">Oxidoreductase</keyword>
<protein>
    <submittedName>
        <fullName evidence="5">Dehydrogenase RED2</fullName>
    </submittedName>
</protein>
<dbReference type="SUPFAM" id="SSF51735">
    <property type="entry name" value="NAD(P)-binding Rossmann-fold domains"/>
    <property type="match status" value="1"/>
</dbReference>
<dbReference type="PANTHER" id="PTHR24322:SF736">
    <property type="entry name" value="RETINOL DEHYDROGENASE 10"/>
    <property type="match status" value="1"/>
</dbReference>
<name>A0A8H6R4V3_9PEZI</name>
<gene>
    <name evidence="5" type="ORF">HII31_12799</name>
</gene>
<evidence type="ECO:0000313" key="5">
    <source>
        <dbReference type="EMBL" id="KAF7185926.1"/>
    </source>
</evidence>
<organism evidence="5 6">
    <name type="scientific">Pseudocercospora fuligena</name>
    <dbReference type="NCBI Taxonomy" id="685502"/>
    <lineage>
        <taxon>Eukaryota</taxon>
        <taxon>Fungi</taxon>
        <taxon>Dikarya</taxon>
        <taxon>Ascomycota</taxon>
        <taxon>Pezizomycotina</taxon>
        <taxon>Dothideomycetes</taxon>
        <taxon>Dothideomycetidae</taxon>
        <taxon>Mycosphaerellales</taxon>
        <taxon>Mycosphaerellaceae</taxon>
        <taxon>Pseudocercospora</taxon>
    </lineage>
</organism>
<dbReference type="InterPro" id="IPR002347">
    <property type="entry name" value="SDR_fam"/>
</dbReference>